<gene>
    <name evidence="2" type="ORF">HHL22_10965</name>
</gene>
<evidence type="ECO:0000313" key="3">
    <source>
        <dbReference type="Proteomes" id="UP000559626"/>
    </source>
</evidence>
<proteinExistence type="predicted"/>
<reference evidence="2 3" key="1">
    <citation type="submission" date="2020-04" db="EMBL/GenBank/DDBJ databases">
        <title>Hymenobacter polaris sp. nov., isolated from Arctic soil.</title>
        <authorList>
            <person name="Dahal R.H."/>
        </authorList>
    </citation>
    <scope>NUCLEOTIDE SEQUENCE [LARGE SCALE GENOMIC DNA]</scope>
    <source>
        <strain evidence="2 3">RP-2-7</strain>
    </source>
</reference>
<feature type="signal peptide" evidence="1">
    <location>
        <begin position="1"/>
        <end position="20"/>
    </location>
</feature>
<name>A0A7Y0AE62_9BACT</name>
<evidence type="ECO:0000256" key="1">
    <source>
        <dbReference type="SAM" id="SignalP"/>
    </source>
</evidence>
<keyword evidence="1" id="KW-0732">Signal</keyword>
<keyword evidence="3" id="KW-1185">Reference proteome</keyword>
<accession>A0A7Y0AE62</accession>
<organism evidence="2 3">
    <name type="scientific">Hymenobacter polaris</name>
    <dbReference type="NCBI Taxonomy" id="2682546"/>
    <lineage>
        <taxon>Bacteria</taxon>
        <taxon>Pseudomonadati</taxon>
        <taxon>Bacteroidota</taxon>
        <taxon>Cytophagia</taxon>
        <taxon>Cytophagales</taxon>
        <taxon>Hymenobacteraceae</taxon>
        <taxon>Hymenobacter</taxon>
    </lineage>
</organism>
<comment type="caution">
    <text evidence="2">The sequence shown here is derived from an EMBL/GenBank/DDBJ whole genome shotgun (WGS) entry which is preliminary data.</text>
</comment>
<dbReference type="AlphaFoldDB" id="A0A7Y0AE62"/>
<dbReference type="RefSeq" id="WP_169531236.1">
    <property type="nucleotide sequence ID" value="NZ_JABBGH010000002.1"/>
</dbReference>
<protein>
    <submittedName>
        <fullName evidence="2">Uncharacterized protein</fullName>
    </submittedName>
</protein>
<sequence>MLPYCLVFLLALLAARPAQAQNTVANYAFGRPGTASYEHFSFWTKDGQRYTMQYSYGADRRDATLRYAGPATVGGQPSFKVQFANGRVLYLTPSGTQLRVATSPTAAPKAFTWEYEGPVNGVGTACSVCTPNAAAAMQLVRAHYLK</sequence>
<feature type="chain" id="PRO_5030660025" evidence="1">
    <location>
        <begin position="21"/>
        <end position="146"/>
    </location>
</feature>
<dbReference type="Proteomes" id="UP000559626">
    <property type="component" value="Unassembled WGS sequence"/>
</dbReference>
<dbReference type="EMBL" id="JABBGH010000002">
    <property type="protein sequence ID" value="NML65726.1"/>
    <property type="molecule type" value="Genomic_DNA"/>
</dbReference>
<evidence type="ECO:0000313" key="2">
    <source>
        <dbReference type="EMBL" id="NML65726.1"/>
    </source>
</evidence>